<comment type="caution">
    <text evidence="2">The sequence shown here is derived from an EMBL/GenBank/DDBJ whole genome shotgun (WGS) entry which is preliminary data.</text>
</comment>
<evidence type="ECO:0000313" key="2">
    <source>
        <dbReference type="EMBL" id="KAK7013487.1"/>
    </source>
</evidence>
<accession>A0AAW0ALQ4</accession>
<feature type="compositionally biased region" description="Pro residues" evidence="1">
    <location>
        <begin position="224"/>
        <end position="237"/>
    </location>
</feature>
<dbReference type="AlphaFoldDB" id="A0AAW0ALQ4"/>
<evidence type="ECO:0000313" key="3">
    <source>
        <dbReference type="Proteomes" id="UP001362999"/>
    </source>
</evidence>
<evidence type="ECO:0000256" key="1">
    <source>
        <dbReference type="SAM" id="MobiDB-lite"/>
    </source>
</evidence>
<proteinExistence type="predicted"/>
<protein>
    <submittedName>
        <fullName evidence="2">Uncharacterized protein</fullName>
    </submittedName>
</protein>
<keyword evidence="3" id="KW-1185">Reference proteome</keyword>
<organism evidence="2 3">
    <name type="scientific">Favolaschia claudopus</name>
    <dbReference type="NCBI Taxonomy" id="2862362"/>
    <lineage>
        <taxon>Eukaryota</taxon>
        <taxon>Fungi</taxon>
        <taxon>Dikarya</taxon>
        <taxon>Basidiomycota</taxon>
        <taxon>Agaricomycotina</taxon>
        <taxon>Agaricomycetes</taxon>
        <taxon>Agaricomycetidae</taxon>
        <taxon>Agaricales</taxon>
        <taxon>Marasmiineae</taxon>
        <taxon>Mycenaceae</taxon>
        <taxon>Favolaschia</taxon>
    </lineage>
</organism>
<sequence length="273" mass="29627">MPPWDGNIENFVISGDYAEFNIAHPNFIRVAPQFFVAYTNDANDKGVGVHASNVQVAIRHNGRLHNPDVEVKYNPELYVFIAEHLNALCGTPRWAIYYADDDYISYPGDDSVDLPTLTEFMVRDSDIYDPQVLNGKVLVDIAFKTRALELMVDSDMRRQRGIANTREKKAAKRVGEVEGKLSAAQKAKLGAKKTQQTKDYHIRAAARAAADRQSDGPAAGPSHPKLPPPHRPSPSMTPAPSTRAGSVMEEGEIGGPPSTPLGGSGSGMDTTSG</sequence>
<dbReference type="EMBL" id="JAWWNJ010000059">
    <property type="protein sequence ID" value="KAK7013487.1"/>
    <property type="molecule type" value="Genomic_DNA"/>
</dbReference>
<reference evidence="2 3" key="1">
    <citation type="journal article" date="2024" name="J Genomics">
        <title>Draft genome sequencing and assembly of Favolaschia claudopus CIRM-BRFM 2984 isolated from oak limbs.</title>
        <authorList>
            <person name="Navarro D."/>
            <person name="Drula E."/>
            <person name="Chaduli D."/>
            <person name="Cazenave R."/>
            <person name="Ahrendt S."/>
            <person name="Wang J."/>
            <person name="Lipzen A."/>
            <person name="Daum C."/>
            <person name="Barry K."/>
            <person name="Grigoriev I.V."/>
            <person name="Favel A."/>
            <person name="Rosso M.N."/>
            <person name="Martin F."/>
        </authorList>
    </citation>
    <scope>NUCLEOTIDE SEQUENCE [LARGE SCALE GENOMIC DNA]</scope>
    <source>
        <strain evidence="2 3">CIRM-BRFM 2984</strain>
    </source>
</reference>
<feature type="region of interest" description="Disordered" evidence="1">
    <location>
        <begin position="204"/>
        <end position="273"/>
    </location>
</feature>
<dbReference type="Proteomes" id="UP001362999">
    <property type="component" value="Unassembled WGS sequence"/>
</dbReference>
<gene>
    <name evidence="2" type="ORF">R3P38DRAFT_3575967</name>
</gene>
<name>A0AAW0ALQ4_9AGAR</name>